<evidence type="ECO:0000256" key="5">
    <source>
        <dbReference type="SAM" id="Phobius"/>
    </source>
</evidence>
<gene>
    <name evidence="6" type="ORF">FWILDA_LOCUS1308</name>
</gene>
<dbReference type="InterPro" id="IPR011989">
    <property type="entry name" value="ARM-like"/>
</dbReference>
<proteinExistence type="predicted"/>
<feature type="transmembrane region" description="Helical" evidence="5">
    <location>
        <begin position="867"/>
        <end position="885"/>
    </location>
</feature>
<dbReference type="Proteomes" id="UP001153678">
    <property type="component" value="Unassembled WGS sequence"/>
</dbReference>
<evidence type="ECO:0000256" key="2">
    <source>
        <dbReference type="ARBA" id="ARBA00022448"/>
    </source>
</evidence>
<dbReference type="PANTHER" id="PTHR22780">
    <property type="entry name" value="ADAPTIN, ALPHA/GAMMA/EPSILON"/>
    <property type="match status" value="1"/>
</dbReference>
<evidence type="ECO:0000313" key="7">
    <source>
        <dbReference type="Proteomes" id="UP001153678"/>
    </source>
</evidence>
<dbReference type="EMBL" id="CAMKVN010000120">
    <property type="protein sequence ID" value="CAI2163918.1"/>
    <property type="molecule type" value="Genomic_DNA"/>
</dbReference>
<sequence>MLLYTFSSDSEWMIKSIITTFEIAGDLVQEETGDFVFLILSKNTENPEKGDELRKCAVVEALKVLDKDLKDLNNISLSLLTWTVRVLGEFMDYSDAQSGKVIDTFRELLNKEHVTRGLQSSIITALLKYVSKTKDCSEKIMEAVARCRESSSSDIKQKSREFVILVDDLVLLNKLLEPSYTEEITIDETLSFLDEFVETALKDGAKPYNPIPIVRSKETSESEKKPIEIRYKAYDKPTLPYYRNQTSISNSTLSEPKYGDSGLATSPIDDGILSSWSGNPPVTPGQLAWMSVSQDTLTPGDYGDYEEFDGRQSLMASVARVVTSPSSLKWCRTGYKPIQQQSSRIVSTSPTLSAISSEDPVNSSTSNVHPFLRTSVKAAPITSITAKNVVTHEKDRLASALFSGVGENKGMNSSIYGHSEDVSSSGSLPKYHPRKSMGVSQNHAKTESTFLETYNNRGSLLMNKNILRHLSPFQMTINDYEKFWTNLSNERQEEVVGELVINNMEIIKQRLEDGINELNVGIGSRRGSWKVIEVIDREAIAASQYNHPSQISSSTLSLSGNIVLLHFKIQPLHCLFTVRSNIGGIIDDVTEEMKSYFMWQEVSDNKRKDHHEKFITKRHLFVFTMYFVPMVMLALPCQSWIFGIHMLIFAIHTEHERFTSITSEVSGKDILNKEWIVELTPEHAAIFDKFKHDAVCYGLPYGYFGIVCWASTLVSMILTYVNCPLFSPTKWCKPYKRQKPSIMALSAVMTIGPVIYTCIRCKGEWMSVFMAFGQLTPWSLKLINDCYVTKKGDETESNYRIIGFFMTVLLYLAGWIGFEIALLKPSDRNNSLTIAITVIVLVLSLLCYTACWSWISKCLHNCCSFVLLYLLMTSHIVGSHLVLAIINKNMMGIAPDWYGQLSAIIFFIGKRLLFLDF</sequence>
<keyword evidence="2" id="KW-0813">Transport</keyword>
<keyword evidence="3" id="KW-0653">Protein transport</keyword>
<evidence type="ECO:0000256" key="3">
    <source>
        <dbReference type="ARBA" id="ARBA00022927"/>
    </source>
</evidence>
<dbReference type="GO" id="GO:0012505">
    <property type="term" value="C:endomembrane system"/>
    <property type="evidence" value="ECO:0007669"/>
    <property type="project" value="UniProtKB-SubCell"/>
</dbReference>
<accession>A0A9W4WIB4</accession>
<comment type="caution">
    <text evidence="6">The sequence shown here is derived from an EMBL/GenBank/DDBJ whole genome shotgun (WGS) entry which is preliminary data.</text>
</comment>
<keyword evidence="4 5" id="KW-0472">Membrane</keyword>
<feature type="transmembrane region" description="Helical" evidence="5">
    <location>
        <begin position="701"/>
        <end position="721"/>
    </location>
</feature>
<name>A0A9W4WIB4_9GLOM</name>
<protein>
    <submittedName>
        <fullName evidence="6">16766_t:CDS:1</fullName>
    </submittedName>
</protein>
<comment type="subcellular location">
    <subcellularLocation>
        <location evidence="1">Endomembrane system</location>
    </subcellularLocation>
</comment>
<dbReference type="Gene3D" id="1.25.10.10">
    <property type="entry name" value="Leucine-rich Repeat Variant"/>
    <property type="match status" value="1"/>
</dbReference>
<dbReference type="GO" id="GO:0015031">
    <property type="term" value="P:protein transport"/>
    <property type="evidence" value="ECO:0007669"/>
    <property type="project" value="UniProtKB-KW"/>
</dbReference>
<feature type="transmembrane region" description="Helical" evidence="5">
    <location>
        <begin position="626"/>
        <end position="651"/>
    </location>
</feature>
<organism evidence="6 7">
    <name type="scientific">Funneliformis geosporum</name>
    <dbReference type="NCBI Taxonomy" id="1117311"/>
    <lineage>
        <taxon>Eukaryota</taxon>
        <taxon>Fungi</taxon>
        <taxon>Fungi incertae sedis</taxon>
        <taxon>Mucoromycota</taxon>
        <taxon>Glomeromycotina</taxon>
        <taxon>Glomeromycetes</taxon>
        <taxon>Glomerales</taxon>
        <taxon>Glomeraceae</taxon>
        <taxon>Funneliformis</taxon>
    </lineage>
</organism>
<dbReference type="InterPro" id="IPR050840">
    <property type="entry name" value="Adaptor_Complx_Large_Subunit"/>
</dbReference>
<dbReference type="AlphaFoldDB" id="A0A9W4WIB4"/>
<keyword evidence="7" id="KW-1185">Reference proteome</keyword>
<feature type="transmembrane region" description="Helical" evidence="5">
    <location>
        <begin position="741"/>
        <end position="759"/>
    </location>
</feature>
<keyword evidence="5" id="KW-1133">Transmembrane helix</keyword>
<feature type="transmembrane region" description="Helical" evidence="5">
    <location>
        <begin position="801"/>
        <end position="822"/>
    </location>
</feature>
<dbReference type="GO" id="GO:0005737">
    <property type="term" value="C:cytoplasm"/>
    <property type="evidence" value="ECO:0007669"/>
    <property type="project" value="UniProtKB-ARBA"/>
</dbReference>
<dbReference type="OrthoDB" id="2396694at2759"/>
<feature type="transmembrane region" description="Helical" evidence="5">
    <location>
        <begin position="834"/>
        <end position="855"/>
    </location>
</feature>
<evidence type="ECO:0000256" key="1">
    <source>
        <dbReference type="ARBA" id="ARBA00004308"/>
    </source>
</evidence>
<feature type="transmembrane region" description="Helical" evidence="5">
    <location>
        <begin position="897"/>
        <end position="914"/>
    </location>
</feature>
<evidence type="ECO:0000256" key="4">
    <source>
        <dbReference type="ARBA" id="ARBA00023136"/>
    </source>
</evidence>
<reference evidence="6" key="1">
    <citation type="submission" date="2022-08" db="EMBL/GenBank/DDBJ databases">
        <authorList>
            <person name="Kallberg Y."/>
            <person name="Tangrot J."/>
            <person name="Rosling A."/>
        </authorList>
    </citation>
    <scope>NUCLEOTIDE SEQUENCE</scope>
    <source>
        <strain evidence="6">Wild A</strain>
    </source>
</reference>
<evidence type="ECO:0000313" key="6">
    <source>
        <dbReference type="EMBL" id="CAI2163918.1"/>
    </source>
</evidence>
<keyword evidence="5" id="KW-0812">Transmembrane</keyword>